<protein>
    <recommendedName>
        <fullName evidence="1">protein-serine/threonine phosphatase</fullName>
        <ecNumber evidence="1">3.1.3.16</ecNumber>
    </recommendedName>
</protein>
<evidence type="ECO:0000256" key="4">
    <source>
        <dbReference type="ARBA" id="ARBA00047761"/>
    </source>
</evidence>
<comment type="catalytic activity">
    <reaction evidence="5">
        <text>O-phospho-L-threonyl-[protein] + H2O = L-threonyl-[protein] + phosphate</text>
        <dbReference type="Rhea" id="RHEA:47004"/>
        <dbReference type="Rhea" id="RHEA-COMP:11060"/>
        <dbReference type="Rhea" id="RHEA-COMP:11605"/>
        <dbReference type="ChEBI" id="CHEBI:15377"/>
        <dbReference type="ChEBI" id="CHEBI:30013"/>
        <dbReference type="ChEBI" id="CHEBI:43474"/>
        <dbReference type="ChEBI" id="CHEBI:61977"/>
        <dbReference type="EC" id="3.1.3.16"/>
    </reaction>
</comment>
<evidence type="ECO:0000256" key="3">
    <source>
        <dbReference type="ARBA" id="ARBA00022912"/>
    </source>
</evidence>
<dbReference type="PANTHER" id="PTHR47992">
    <property type="entry name" value="PROTEIN PHOSPHATASE"/>
    <property type="match status" value="1"/>
</dbReference>
<feature type="compositionally biased region" description="Basic and acidic residues" evidence="6">
    <location>
        <begin position="317"/>
        <end position="326"/>
    </location>
</feature>
<dbReference type="EnsemblPlants" id="EMT24137">
    <property type="protein sequence ID" value="EMT24137"/>
    <property type="gene ID" value="F775_10750"/>
</dbReference>
<comment type="catalytic activity">
    <reaction evidence="4">
        <text>O-phospho-L-seryl-[protein] + H2O = L-seryl-[protein] + phosphate</text>
        <dbReference type="Rhea" id="RHEA:20629"/>
        <dbReference type="Rhea" id="RHEA-COMP:9863"/>
        <dbReference type="Rhea" id="RHEA-COMP:11604"/>
        <dbReference type="ChEBI" id="CHEBI:15377"/>
        <dbReference type="ChEBI" id="CHEBI:29999"/>
        <dbReference type="ChEBI" id="CHEBI:43474"/>
        <dbReference type="ChEBI" id="CHEBI:83421"/>
        <dbReference type="EC" id="3.1.3.16"/>
    </reaction>
</comment>
<keyword evidence="2" id="KW-0378">Hydrolase</keyword>
<sequence>MRQISSMLQDLARSMSLGKERKVEEEHQGTVLRSSGTLWGEGSETFAAACSRRGEKGTNQDTSIVWEAEEVLIVAKTSRRHGLCSTENGEGYGCQDDTIFCGVFDGHGQWGHYVAKAVRESLPQSLLCRWQEAVALASLIDGEKRISDCQFDLLRQSYLDVAAAVDKELCRSRRLDAVNSGCTALSIVKQGDLVVVANVGDSRAVLATTSDDGDVTAVQLTVDFKPDLPQEKARIMQCEGRVHCLDDEPGVHRVWVPHREAPGLAMSRASGDYCVKDHGVISAPEVTQRRITARDQFVILAMATDGGLFGKPPRPRHGAERTERPSGHSVDYSCMPLRSGAELRSGSESEQAFSIVGVRCILLQI</sequence>
<dbReference type="GO" id="GO:0004722">
    <property type="term" value="F:protein serine/threonine phosphatase activity"/>
    <property type="evidence" value="ECO:0007669"/>
    <property type="project" value="UniProtKB-EC"/>
</dbReference>
<feature type="region of interest" description="Disordered" evidence="6">
    <location>
        <begin position="308"/>
        <end position="332"/>
    </location>
</feature>
<evidence type="ECO:0000256" key="6">
    <source>
        <dbReference type="SAM" id="MobiDB-lite"/>
    </source>
</evidence>
<evidence type="ECO:0000313" key="7">
    <source>
        <dbReference type="EnsemblPlants" id="EMT24137"/>
    </source>
</evidence>
<dbReference type="Gene3D" id="3.60.40.10">
    <property type="entry name" value="PPM-type phosphatase domain"/>
    <property type="match status" value="1"/>
</dbReference>
<accession>M8CAM8</accession>
<dbReference type="ExpressionAtlas" id="M8CAM8">
    <property type="expression patterns" value="baseline"/>
</dbReference>
<dbReference type="InterPro" id="IPR036457">
    <property type="entry name" value="PPM-type-like_dom_sf"/>
</dbReference>
<evidence type="ECO:0000256" key="5">
    <source>
        <dbReference type="ARBA" id="ARBA00048336"/>
    </source>
</evidence>
<dbReference type="AlphaFoldDB" id="M8CAM8"/>
<dbReference type="CDD" id="cd00143">
    <property type="entry name" value="PP2Cc"/>
    <property type="match status" value="1"/>
</dbReference>
<dbReference type="SMART" id="SM00332">
    <property type="entry name" value="PP2Cc"/>
    <property type="match status" value="1"/>
</dbReference>
<name>M8CAM8_AEGTA</name>
<dbReference type="PROSITE" id="PS51746">
    <property type="entry name" value="PPM_2"/>
    <property type="match status" value="1"/>
</dbReference>
<proteinExistence type="predicted"/>
<organism evidence="7">
    <name type="scientific">Aegilops tauschii</name>
    <name type="common">Tausch's goatgrass</name>
    <name type="synonym">Aegilops squarrosa</name>
    <dbReference type="NCBI Taxonomy" id="37682"/>
    <lineage>
        <taxon>Eukaryota</taxon>
        <taxon>Viridiplantae</taxon>
        <taxon>Streptophyta</taxon>
        <taxon>Embryophyta</taxon>
        <taxon>Tracheophyta</taxon>
        <taxon>Spermatophyta</taxon>
        <taxon>Magnoliopsida</taxon>
        <taxon>Liliopsida</taxon>
        <taxon>Poales</taxon>
        <taxon>Poaceae</taxon>
        <taxon>BOP clade</taxon>
        <taxon>Pooideae</taxon>
        <taxon>Triticodae</taxon>
        <taxon>Triticeae</taxon>
        <taxon>Triticinae</taxon>
        <taxon>Aegilops</taxon>
    </lineage>
</organism>
<reference evidence="7" key="1">
    <citation type="submission" date="2015-06" db="UniProtKB">
        <authorList>
            <consortium name="EnsemblPlants"/>
        </authorList>
    </citation>
    <scope>IDENTIFICATION</scope>
</reference>
<dbReference type="InterPro" id="IPR001932">
    <property type="entry name" value="PPM-type_phosphatase-like_dom"/>
</dbReference>
<dbReference type="Pfam" id="PF00481">
    <property type="entry name" value="PP2C"/>
    <property type="match status" value="1"/>
</dbReference>
<dbReference type="InterPro" id="IPR015655">
    <property type="entry name" value="PP2C"/>
</dbReference>
<dbReference type="SUPFAM" id="SSF81606">
    <property type="entry name" value="PP2C-like"/>
    <property type="match status" value="1"/>
</dbReference>
<evidence type="ECO:0000256" key="2">
    <source>
        <dbReference type="ARBA" id="ARBA00022801"/>
    </source>
</evidence>
<keyword evidence="3" id="KW-0904">Protein phosphatase</keyword>
<evidence type="ECO:0000256" key="1">
    <source>
        <dbReference type="ARBA" id="ARBA00013081"/>
    </source>
</evidence>
<dbReference type="EC" id="3.1.3.16" evidence="1"/>